<organism evidence="8 9">
    <name type="scientific">Novosphingobium rhizovicinum</name>
    <dbReference type="NCBI Taxonomy" id="3228928"/>
    <lineage>
        <taxon>Bacteria</taxon>
        <taxon>Pseudomonadati</taxon>
        <taxon>Pseudomonadota</taxon>
        <taxon>Alphaproteobacteria</taxon>
        <taxon>Sphingomonadales</taxon>
        <taxon>Sphingomonadaceae</taxon>
        <taxon>Novosphingobium</taxon>
    </lineage>
</organism>
<feature type="transmembrane region" description="Helical" evidence="7">
    <location>
        <begin position="120"/>
        <end position="147"/>
    </location>
</feature>
<dbReference type="InterPro" id="IPR017039">
    <property type="entry name" value="Virul_fac_BrkB"/>
</dbReference>
<keyword evidence="3 7" id="KW-0812">Transmembrane</keyword>
<evidence type="ECO:0000256" key="1">
    <source>
        <dbReference type="ARBA" id="ARBA00004651"/>
    </source>
</evidence>
<feature type="transmembrane region" description="Helical" evidence="7">
    <location>
        <begin position="235"/>
        <end position="258"/>
    </location>
</feature>
<keyword evidence="9" id="KW-1185">Reference proteome</keyword>
<feature type="region of interest" description="Disordered" evidence="6">
    <location>
        <begin position="1"/>
        <end position="28"/>
    </location>
</feature>
<evidence type="ECO:0000256" key="7">
    <source>
        <dbReference type="SAM" id="Phobius"/>
    </source>
</evidence>
<feature type="transmembrane region" description="Helical" evidence="7">
    <location>
        <begin position="159"/>
        <end position="184"/>
    </location>
</feature>
<feature type="transmembrane region" description="Helical" evidence="7">
    <location>
        <begin position="204"/>
        <end position="223"/>
    </location>
</feature>
<dbReference type="EMBL" id="JBFNXR010000027">
    <property type="protein sequence ID" value="MEW9855212.1"/>
    <property type="molecule type" value="Genomic_DNA"/>
</dbReference>
<name>A0ABV3RAU0_9SPHN</name>
<dbReference type="Pfam" id="PF03631">
    <property type="entry name" value="Virul_fac_BrkB"/>
    <property type="match status" value="1"/>
</dbReference>
<protein>
    <submittedName>
        <fullName evidence="8">YihY/virulence factor BrkB family protein</fullName>
    </submittedName>
</protein>
<evidence type="ECO:0000313" key="9">
    <source>
        <dbReference type="Proteomes" id="UP001556118"/>
    </source>
</evidence>
<evidence type="ECO:0000256" key="4">
    <source>
        <dbReference type="ARBA" id="ARBA00022989"/>
    </source>
</evidence>
<dbReference type="PIRSF" id="PIRSF035875">
    <property type="entry name" value="RNase_BN"/>
    <property type="match status" value="1"/>
</dbReference>
<dbReference type="PANTHER" id="PTHR30213:SF0">
    <property type="entry name" value="UPF0761 MEMBRANE PROTEIN YIHY"/>
    <property type="match status" value="1"/>
</dbReference>
<evidence type="ECO:0000256" key="6">
    <source>
        <dbReference type="SAM" id="MobiDB-lite"/>
    </source>
</evidence>
<feature type="transmembrane region" description="Helical" evidence="7">
    <location>
        <begin position="49"/>
        <end position="78"/>
    </location>
</feature>
<sequence>MGTSVEQRHTGAERQKGRGRDATSPSKMPFAGWKDVVARTAKEASKDNVGLVAAGVSFYGFLALLPLLGAVVLSYGLFADPQTVTRNMSAMTEIMPRDIAQLVGEQLMVVVQTSSEKKGLGVFVALALAIFSARNGAGAIVTALNIAYEEVESRGFIKLNLLALAITAAAVILAVLALLAVAILTQFEAVLPSSPLLSVAAKGISYILLAALAAAAAASLYRFGPSREKARWEWLSAGSALFAVSWVALTLGFGAYVANFGNYGATYGSLAAVVILLTWLFLSSYLLVFGAELNSELEHQTGRDTTTGPEQPIGTRGAWSADHVA</sequence>
<keyword evidence="5 7" id="KW-0472">Membrane</keyword>
<evidence type="ECO:0000256" key="5">
    <source>
        <dbReference type="ARBA" id="ARBA00023136"/>
    </source>
</evidence>
<dbReference type="PANTHER" id="PTHR30213">
    <property type="entry name" value="INNER MEMBRANE PROTEIN YHJD"/>
    <property type="match status" value="1"/>
</dbReference>
<comment type="subcellular location">
    <subcellularLocation>
        <location evidence="1">Cell membrane</location>
        <topology evidence="1">Multi-pass membrane protein</topology>
    </subcellularLocation>
</comment>
<feature type="transmembrane region" description="Helical" evidence="7">
    <location>
        <begin position="264"/>
        <end position="288"/>
    </location>
</feature>
<dbReference type="Proteomes" id="UP001556118">
    <property type="component" value="Unassembled WGS sequence"/>
</dbReference>
<gene>
    <name evidence="8" type="ORF">ABUH87_08485</name>
</gene>
<evidence type="ECO:0000256" key="2">
    <source>
        <dbReference type="ARBA" id="ARBA00022475"/>
    </source>
</evidence>
<feature type="compositionally biased region" description="Basic and acidic residues" evidence="6">
    <location>
        <begin position="1"/>
        <end position="21"/>
    </location>
</feature>
<keyword evidence="4 7" id="KW-1133">Transmembrane helix</keyword>
<accession>A0ABV3RAU0</accession>
<dbReference type="NCBIfam" id="TIGR00765">
    <property type="entry name" value="yihY_not_rbn"/>
    <property type="match status" value="1"/>
</dbReference>
<proteinExistence type="predicted"/>
<reference evidence="8 9" key="1">
    <citation type="submission" date="2024-06" db="EMBL/GenBank/DDBJ databases">
        <title>Novosphingobium rhizovicinus M1R2S20.</title>
        <authorList>
            <person name="Sun J.-Q."/>
        </authorList>
    </citation>
    <scope>NUCLEOTIDE SEQUENCE [LARGE SCALE GENOMIC DNA]</scope>
    <source>
        <strain evidence="8 9">M1R2S20</strain>
    </source>
</reference>
<keyword evidence="2" id="KW-1003">Cell membrane</keyword>
<feature type="region of interest" description="Disordered" evidence="6">
    <location>
        <begin position="300"/>
        <end position="325"/>
    </location>
</feature>
<dbReference type="RefSeq" id="WP_367772480.1">
    <property type="nucleotide sequence ID" value="NZ_JBFNXR010000027.1"/>
</dbReference>
<evidence type="ECO:0000256" key="3">
    <source>
        <dbReference type="ARBA" id="ARBA00022692"/>
    </source>
</evidence>
<comment type="caution">
    <text evidence="8">The sequence shown here is derived from an EMBL/GenBank/DDBJ whole genome shotgun (WGS) entry which is preliminary data.</text>
</comment>
<evidence type="ECO:0000313" key="8">
    <source>
        <dbReference type="EMBL" id="MEW9855212.1"/>
    </source>
</evidence>